<evidence type="ECO:0000313" key="1">
    <source>
        <dbReference type="EMBL" id="KAJ7211574.1"/>
    </source>
</evidence>
<evidence type="ECO:0000313" key="2">
    <source>
        <dbReference type="Proteomes" id="UP001219525"/>
    </source>
</evidence>
<keyword evidence="2" id="KW-1185">Reference proteome</keyword>
<accession>A0AAD6VN01</accession>
<dbReference type="AlphaFoldDB" id="A0AAD6VN01"/>
<gene>
    <name evidence="1" type="ORF">GGX14DRAFT_393899</name>
</gene>
<comment type="caution">
    <text evidence="1">The sequence shown here is derived from an EMBL/GenBank/DDBJ whole genome shotgun (WGS) entry which is preliminary data.</text>
</comment>
<reference evidence="1" key="1">
    <citation type="submission" date="2023-03" db="EMBL/GenBank/DDBJ databases">
        <title>Massive genome expansion in bonnet fungi (Mycena s.s.) driven by repeated elements and novel gene families across ecological guilds.</title>
        <authorList>
            <consortium name="Lawrence Berkeley National Laboratory"/>
            <person name="Harder C.B."/>
            <person name="Miyauchi S."/>
            <person name="Viragh M."/>
            <person name="Kuo A."/>
            <person name="Thoen E."/>
            <person name="Andreopoulos B."/>
            <person name="Lu D."/>
            <person name="Skrede I."/>
            <person name="Drula E."/>
            <person name="Henrissat B."/>
            <person name="Morin E."/>
            <person name="Kohler A."/>
            <person name="Barry K."/>
            <person name="LaButti K."/>
            <person name="Morin E."/>
            <person name="Salamov A."/>
            <person name="Lipzen A."/>
            <person name="Mereny Z."/>
            <person name="Hegedus B."/>
            <person name="Baldrian P."/>
            <person name="Stursova M."/>
            <person name="Weitz H."/>
            <person name="Taylor A."/>
            <person name="Grigoriev I.V."/>
            <person name="Nagy L.G."/>
            <person name="Martin F."/>
            <person name="Kauserud H."/>
        </authorList>
    </citation>
    <scope>NUCLEOTIDE SEQUENCE</scope>
    <source>
        <strain evidence="1">9144</strain>
    </source>
</reference>
<dbReference type="Proteomes" id="UP001219525">
    <property type="component" value="Unassembled WGS sequence"/>
</dbReference>
<organism evidence="1 2">
    <name type="scientific">Mycena pura</name>
    <dbReference type="NCBI Taxonomy" id="153505"/>
    <lineage>
        <taxon>Eukaryota</taxon>
        <taxon>Fungi</taxon>
        <taxon>Dikarya</taxon>
        <taxon>Basidiomycota</taxon>
        <taxon>Agaricomycotina</taxon>
        <taxon>Agaricomycetes</taxon>
        <taxon>Agaricomycetidae</taxon>
        <taxon>Agaricales</taxon>
        <taxon>Marasmiineae</taxon>
        <taxon>Mycenaceae</taxon>
        <taxon>Mycena</taxon>
    </lineage>
</organism>
<dbReference type="EMBL" id="JARJCW010000025">
    <property type="protein sequence ID" value="KAJ7211574.1"/>
    <property type="molecule type" value="Genomic_DNA"/>
</dbReference>
<protein>
    <submittedName>
        <fullName evidence="1">Uncharacterized protein</fullName>
    </submittedName>
</protein>
<name>A0AAD6VN01_9AGAR</name>
<proteinExistence type="predicted"/>
<sequence length="213" mass="23181">MYKAASGSGSWRFGSSRRAAAARACLKCPTPPFTLYKIPGGKCHHTIDKYCADPASGLDSDLRASVAQCCCSIDLSNEHLEVCSAAGDNLEYCHMRALLTPVTALFALVLNLGIWAAHSTCSNVGFDSPAPGRRKRRSAVRQAAYVVVHIDHEDFSKRMRMPRNLLAEAARECGRSAMRKYSAHWSCIAPKISTNDSAGFQKAYKAVSALSRH</sequence>